<evidence type="ECO:0000256" key="1">
    <source>
        <dbReference type="ARBA" id="ARBA00093770"/>
    </source>
</evidence>
<dbReference type="RefSeq" id="WP_171777966.1">
    <property type="nucleotide sequence ID" value="NZ_CP045273.1"/>
</dbReference>
<dbReference type="Proteomes" id="UP000501076">
    <property type="component" value="Plasmid pFDU301A"/>
</dbReference>
<sequence length="184" mass="21822">MSYNLKLKRCDLTKCKAMCCYDGVYLEKGEEEKIREIVQIYPDYFQHLPKDFIVDGKWKGVADGRKTATRPYNYNDPEYPKHFEQTRCVFATKDHLCSLQIASTNESTHHWDFKPQSCWKFPLQEENNHIKPPVFNKENDPYNLGTDYPGYASFTECGKYKEDGEQWNLVLREEIDYFSKNKDD</sequence>
<comment type="similarity">
    <text evidence="1">Belongs to the Rv0495c family.</text>
</comment>
<accession>A0A6M6DYF3</accession>
<dbReference type="Pfam" id="PF11307">
    <property type="entry name" value="DUF3109"/>
    <property type="match status" value="1"/>
</dbReference>
<dbReference type="AlphaFoldDB" id="A0A6M6DYF3"/>
<dbReference type="EMBL" id="CP045273">
    <property type="protein sequence ID" value="QJX79983.1"/>
    <property type="molecule type" value="Genomic_DNA"/>
</dbReference>
<protein>
    <submittedName>
        <fullName evidence="2">DUF3109 family protein</fullName>
    </submittedName>
</protein>
<proteinExistence type="inferred from homology"/>
<evidence type="ECO:0000313" key="3">
    <source>
        <dbReference type="Proteomes" id="UP000501076"/>
    </source>
</evidence>
<reference evidence="2 3" key="1">
    <citation type="submission" date="2019-10" db="EMBL/GenBank/DDBJ databases">
        <title>Complete genome sequences for adaption low water activity.</title>
        <authorList>
            <person name="Zhao L."/>
            <person name="Zhong J."/>
        </authorList>
    </citation>
    <scope>NUCLEOTIDE SEQUENCE [LARGE SCALE GENOMIC DNA]</scope>
    <source>
        <strain evidence="2 3">FDU301</strain>
        <plasmid evidence="3">pfdu301a</plasmid>
    </source>
</reference>
<dbReference type="InterPro" id="IPR021458">
    <property type="entry name" value="Rv0495c"/>
</dbReference>
<name>A0A6M6DYF3_PRIMG</name>
<geneLocation type="plasmid" evidence="3">
    <name>pfdu301a</name>
</geneLocation>
<evidence type="ECO:0000313" key="2">
    <source>
        <dbReference type="EMBL" id="QJX79983.1"/>
    </source>
</evidence>
<keyword evidence="2" id="KW-0614">Plasmid</keyword>
<gene>
    <name evidence="2" type="ORF">FDZ14_28175</name>
</gene>
<organism evidence="2 3">
    <name type="scientific">Priestia megaterium</name>
    <name type="common">Bacillus megaterium</name>
    <dbReference type="NCBI Taxonomy" id="1404"/>
    <lineage>
        <taxon>Bacteria</taxon>
        <taxon>Bacillati</taxon>
        <taxon>Bacillota</taxon>
        <taxon>Bacilli</taxon>
        <taxon>Bacillales</taxon>
        <taxon>Bacillaceae</taxon>
        <taxon>Priestia</taxon>
    </lineage>
</organism>